<organism evidence="4 5">
    <name type="scientific">Panicum virgatum</name>
    <name type="common">Blackwell switchgrass</name>
    <dbReference type="NCBI Taxonomy" id="38727"/>
    <lineage>
        <taxon>Eukaryota</taxon>
        <taxon>Viridiplantae</taxon>
        <taxon>Streptophyta</taxon>
        <taxon>Embryophyta</taxon>
        <taxon>Tracheophyta</taxon>
        <taxon>Spermatophyta</taxon>
        <taxon>Magnoliopsida</taxon>
        <taxon>Liliopsida</taxon>
        <taxon>Poales</taxon>
        <taxon>Poaceae</taxon>
        <taxon>PACMAD clade</taxon>
        <taxon>Panicoideae</taxon>
        <taxon>Panicodae</taxon>
        <taxon>Paniceae</taxon>
        <taxon>Panicinae</taxon>
        <taxon>Panicum</taxon>
        <taxon>Panicum sect. Hiantes</taxon>
    </lineage>
</organism>
<evidence type="ECO:0000313" key="4">
    <source>
        <dbReference type="EMBL" id="KAG2560257.1"/>
    </source>
</evidence>
<dbReference type="InterPro" id="IPR036570">
    <property type="entry name" value="HORMA_dom_sf"/>
</dbReference>
<dbReference type="Proteomes" id="UP000823388">
    <property type="component" value="Chromosome 8K"/>
</dbReference>
<protein>
    <recommendedName>
        <fullName evidence="3">Autophagy-related protein 13 N-terminal domain-containing protein</fullName>
    </recommendedName>
</protein>
<dbReference type="GO" id="GO:0000407">
    <property type="term" value="C:phagophore assembly site"/>
    <property type="evidence" value="ECO:0007669"/>
    <property type="project" value="TreeGrafter"/>
</dbReference>
<dbReference type="InterPro" id="IPR018731">
    <property type="entry name" value="Atg13_N"/>
</dbReference>
<dbReference type="GO" id="GO:0034727">
    <property type="term" value="P:piecemeal microautophagy of the nucleus"/>
    <property type="evidence" value="ECO:0007669"/>
    <property type="project" value="TreeGrafter"/>
</dbReference>
<reference evidence="4 5" key="1">
    <citation type="submission" date="2020-05" db="EMBL/GenBank/DDBJ databases">
        <title>WGS assembly of Panicum virgatum.</title>
        <authorList>
            <person name="Lovell J.T."/>
            <person name="Jenkins J."/>
            <person name="Shu S."/>
            <person name="Juenger T.E."/>
            <person name="Schmutz J."/>
        </authorList>
    </citation>
    <scope>NUCLEOTIDE SEQUENCE [LARGE SCALE GENOMIC DNA]</scope>
    <source>
        <strain evidence="5">cv. AP13</strain>
    </source>
</reference>
<proteinExistence type="predicted"/>
<dbReference type="GO" id="GO:0005829">
    <property type="term" value="C:cytosol"/>
    <property type="evidence" value="ECO:0007669"/>
    <property type="project" value="TreeGrafter"/>
</dbReference>
<dbReference type="PANTHER" id="PTHR13430:SF15">
    <property type="entry name" value="AUTOPHAGY-RELATED PROTEIN 13B"/>
    <property type="match status" value="1"/>
</dbReference>
<dbReference type="Pfam" id="PF10033">
    <property type="entry name" value="ATG13"/>
    <property type="match status" value="1"/>
</dbReference>
<accession>A0A8T0PDD1</accession>
<dbReference type="AlphaFoldDB" id="A0A8T0PDD1"/>
<feature type="region of interest" description="Disordered" evidence="2">
    <location>
        <begin position="192"/>
        <end position="212"/>
    </location>
</feature>
<feature type="compositionally biased region" description="Low complexity" evidence="2">
    <location>
        <begin position="409"/>
        <end position="418"/>
    </location>
</feature>
<dbReference type="InterPro" id="IPR040182">
    <property type="entry name" value="ATG13"/>
</dbReference>
<dbReference type="PANTHER" id="PTHR13430">
    <property type="match status" value="1"/>
</dbReference>
<feature type="region of interest" description="Disordered" evidence="2">
    <location>
        <begin position="587"/>
        <end position="619"/>
    </location>
</feature>
<keyword evidence="1" id="KW-0072">Autophagy</keyword>
<dbReference type="GO" id="GO:1990316">
    <property type="term" value="C:Atg1/ULK1 kinase complex"/>
    <property type="evidence" value="ECO:0007669"/>
    <property type="project" value="InterPro"/>
</dbReference>
<feature type="compositionally biased region" description="Polar residues" evidence="2">
    <location>
        <begin position="358"/>
        <end position="389"/>
    </location>
</feature>
<comment type="caution">
    <text evidence="4">The sequence shown here is derived from an EMBL/GenBank/DDBJ whole genome shotgun (WGS) entry which is preliminary data.</text>
</comment>
<evidence type="ECO:0000259" key="3">
    <source>
        <dbReference type="Pfam" id="PF10033"/>
    </source>
</evidence>
<dbReference type="Gene3D" id="3.30.900.10">
    <property type="entry name" value="HORMA domain"/>
    <property type="match status" value="1"/>
</dbReference>
<feature type="region of interest" description="Disordered" evidence="2">
    <location>
        <begin position="352"/>
        <end position="422"/>
    </location>
</feature>
<evidence type="ECO:0000313" key="5">
    <source>
        <dbReference type="Proteomes" id="UP000823388"/>
    </source>
</evidence>
<feature type="domain" description="Autophagy-related protein 13 N-terminal" evidence="3">
    <location>
        <begin position="88"/>
        <end position="299"/>
    </location>
</feature>
<evidence type="ECO:0000256" key="1">
    <source>
        <dbReference type="ARBA" id="ARBA00023006"/>
    </source>
</evidence>
<evidence type="ECO:0000256" key="2">
    <source>
        <dbReference type="SAM" id="MobiDB-lite"/>
    </source>
</evidence>
<feature type="region of interest" description="Disordered" evidence="2">
    <location>
        <begin position="434"/>
        <end position="467"/>
    </location>
</feature>
<dbReference type="FunFam" id="3.30.900.10:FF:000008">
    <property type="entry name" value="Autophagy-related protein 13b"/>
    <property type="match status" value="1"/>
</dbReference>
<feature type="compositionally biased region" description="Basic and acidic residues" evidence="2">
    <location>
        <begin position="652"/>
        <end position="667"/>
    </location>
</feature>
<name>A0A8T0PDD1_PANVG</name>
<sequence length="667" mass="74116">MQATCVRIRPNFKFLDVLRQLTSIPPVPPLAARSVPSIWPWCRRSLFHRILWGSTEPASEACRRGTQPRGTMAAAAGASEPPMVEQVITEFFAKSLHIILESRSPYESSRNFTRPSPPSSPLSGSQPRDRWFNLALRDCPAALENFDLWRQSNIEPLVIDIVLLQRDNTRTASAGPGRIIERWVIKYETSRSVSSSGNGSKNGGKKSRSSSAQDHSLYRRAYSGSTVLFRSLYLVVRLLPAYHLFQELSSSGRIRPLSLSHKILSFVEPFTRAEDAEMKHYAFAPIETLSGRLSLSVSYVPVLEVAAAPEPTTPMATEIITDYVGSPTTDFLRKFNSLPSDGIVPASFTMSRRHSWSTEHGTGPSASPSRMPTDNSPTAYSHQLNTSSSAKKRDAVNEECYPSPPLSPSPSHSPSSYPRNPFFRYESAPMSITTVRAGGGGSRLPPSPHRKDKQQCPFRNENLTRSPNDRSIIMKDLVRLGEVQNEKSLQKVLSFGKDDLVYFRGLKLTRTSSKLFIMDELDERELVFAWEDKDTIIDQLSRMDLERENHESSQEAGGSITRSPDAAIGSLMRILKNAPGLRERLLTAPGAPVPREPSSLQRVMTEEHGRGASSSAVVPSALMRSRTAADALEELNRYKEIRESILNRGKGNPRDTKLEEKPADGDP</sequence>
<dbReference type="EMBL" id="CM029051">
    <property type="protein sequence ID" value="KAG2560257.1"/>
    <property type="molecule type" value="Genomic_DNA"/>
</dbReference>
<feature type="region of interest" description="Disordered" evidence="2">
    <location>
        <begin position="643"/>
        <end position="667"/>
    </location>
</feature>
<dbReference type="GO" id="GO:0000423">
    <property type="term" value="P:mitophagy"/>
    <property type="evidence" value="ECO:0007669"/>
    <property type="project" value="TreeGrafter"/>
</dbReference>
<feature type="region of interest" description="Disordered" evidence="2">
    <location>
        <begin position="107"/>
        <end position="126"/>
    </location>
</feature>
<keyword evidence="5" id="KW-1185">Reference proteome</keyword>
<gene>
    <name evidence="4" type="ORF">PVAP13_8KG067500</name>
</gene>
<dbReference type="GO" id="GO:0034497">
    <property type="term" value="P:protein localization to phagophore assembly site"/>
    <property type="evidence" value="ECO:0007669"/>
    <property type="project" value="TreeGrafter"/>
</dbReference>